<proteinExistence type="predicted"/>
<keyword evidence="3" id="KW-1185">Reference proteome</keyword>
<dbReference type="EMBL" id="ML120215">
    <property type="protein sequence ID" value="RPA70600.1"/>
    <property type="molecule type" value="Genomic_DNA"/>
</dbReference>
<evidence type="ECO:0000256" key="1">
    <source>
        <dbReference type="SAM" id="MobiDB-lite"/>
    </source>
</evidence>
<accession>A0A3N4HEI6</accession>
<feature type="non-terminal residue" evidence="2">
    <location>
        <position position="450"/>
    </location>
</feature>
<protein>
    <submittedName>
        <fullName evidence="2">Uncharacterized protein</fullName>
    </submittedName>
</protein>
<reference evidence="2 3" key="1">
    <citation type="journal article" date="2018" name="Nat. Ecol. Evol.">
        <title>Pezizomycetes genomes reveal the molecular basis of ectomycorrhizal truffle lifestyle.</title>
        <authorList>
            <person name="Murat C."/>
            <person name="Payen T."/>
            <person name="Noel B."/>
            <person name="Kuo A."/>
            <person name="Morin E."/>
            <person name="Chen J."/>
            <person name="Kohler A."/>
            <person name="Krizsan K."/>
            <person name="Balestrini R."/>
            <person name="Da Silva C."/>
            <person name="Montanini B."/>
            <person name="Hainaut M."/>
            <person name="Levati E."/>
            <person name="Barry K.W."/>
            <person name="Belfiori B."/>
            <person name="Cichocki N."/>
            <person name="Clum A."/>
            <person name="Dockter R.B."/>
            <person name="Fauchery L."/>
            <person name="Guy J."/>
            <person name="Iotti M."/>
            <person name="Le Tacon F."/>
            <person name="Lindquist E.A."/>
            <person name="Lipzen A."/>
            <person name="Malagnac F."/>
            <person name="Mello A."/>
            <person name="Molinier V."/>
            <person name="Miyauchi S."/>
            <person name="Poulain J."/>
            <person name="Riccioni C."/>
            <person name="Rubini A."/>
            <person name="Sitrit Y."/>
            <person name="Splivallo R."/>
            <person name="Traeger S."/>
            <person name="Wang M."/>
            <person name="Zifcakova L."/>
            <person name="Wipf D."/>
            <person name="Zambonelli A."/>
            <person name="Paolocci F."/>
            <person name="Nowrousian M."/>
            <person name="Ottonello S."/>
            <person name="Baldrian P."/>
            <person name="Spatafora J.W."/>
            <person name="Henrissat B."/>
            <person name="Nagy L.G."/>
            <person name="Aury J.M."/>
            <person name="Wincker P."/>
            <person name="Grigoriev I.V."/>
            <person name="Bonfante P."/>
            <person name="Martin F.M."/>
        </authorList>
    </citation>
    <scope>NUCLEOTIDE SEQUENCE [LARGE SCALE GENOMIC DNA]</scope>
    <source>
        <strain evidence="2 3">RN42</strain>
    </source>
</reference>
<feature type="compositionally biased region" description="Polar residues" evidence="1">
    <location>
        <begin position="119"/>
        <end position="148"/>
    </location>
</feature>
<feature type="compositionally biased region" description="Low complexity" evidence="1">
    <location>
        <begin position="105"/>
        <end position="118"/>
    </location>
</feature>
<feature type="compositionally biased region" description="Pro residues" evidence="1">
    <location>
        <begin position="419"/>
        <end position="428"/>
    </location>
</feature>
<sequence length="450" mass="48532">MELLPPEKRQSIRLSIYGLGDRLKTDFCNSFDNGLQEIIRENGLADDTPPPPAAPHSPPQPPPAPHSPPQPPPAPHSPPQPPPAPHSPPQPPPAPNEPQRPQTVSSPSIQSHPSPQESRNTSHNHAAQEASSLPSTKQAPLNLSATQNPIPPGSQKPTTRKPKAAPTTSQTSKTSKVPATKQTKATVPGPPKQPRKPAPVKPTKEGKRLSYPAHPEPTKKSFPTSGDDSSDEEEDEDEEDERQTRASVPQIPRGVLMHEMGIVSIRMRKIRKGARRTFEQEYGFPIDRRFTKFSKPHQRGLRRALQKYCRDEHSLEVTKVHARQLLIYLCADITRNMPIPVVEDPDAPYSGGDEKPKRKPGRPKKVTKYKVSHGSKTSKAATPAQAHASTEPTGAAGALPTPSNPQAAPAIPGGKELPPTSPDAPLPPAVSQSGDVSSQAVVESGRSSSK</sequence>
<organism evidence="2 3">
    <name type="scientific">Ascobolus immersus RN42</name>
    <dbReference type="NCBI Taxonomy" id="1160509"/>
    <lineage>
        <taxon>Eukaryota</taxon>
        <taxon>Fungi</taxon>
        <taxon>Dikarya</taxon>
        <taxon>Ascomycota</taxon>
        <taxon>Pezizomycotina</taxon>
        <taxon>Pezizomycetes</taxon>
        <taxon>Pezizales</taxon>
        <taxon>Ascobolaceae</taxon>
        <taxon>Ascobolus</taxon>
    </lineage>
</organism>
<evidence type="ECO:0000313" key="3">
    <source>
        <dbReference type="Proteomes" id="UP000275078"/>
    </source>
</evidence>
<feature type="region of interest" description="Disordered" evidence="1">
    <location>
        <begin position="339"/>
        <end position="450"/>
    </location>
</feature>
<feature type="compositionally biased region" description="Basic residues" evidence="1">
    <location>
        <begin position="357"/>
        <end position="373"/>
    </location>
</feature>
<dbReference type="AlphaFoldDB" id="A0A3N4HEI6"/>
<gene>
    <name evidence="2" type="ORF">BJ508DRAFT_337018</name>
</gene>
<feature type="region of interest" description="Disordered" evidence="1">
    <location>
        <begin position="38"/>
        <end position="253"/>
    </location>
</feature>
<evidence type="ECO:0000313" key="2">
    <source>
        <dbReference type="EMBL" id="RPA70600.1"/>
    </source>
</evidence>
<feature type="compositionally biased region" description="Polar residues" evidence="1">
    <location>
        <begin position="169"/>
        <end position="185"/>
    </location>
</feature>
<feature type="compositionally biased region" description="Acidic residues" evidence="1">
    <location>
        <begin position="228"/>
        <end position="241"/>
    </location>
</feature>
<name>A0A3N4HEI6_ASCIM</name>
<dbReference type="Proteomes" id="UP000275078">
    <property type="component" value="Unassembled WGS sequence"/>
</dbReference>
<feature type="compositionally biased region" description="Polar residues" evidence="1">
    <location>
        <begin position="430"/>
        <end position="450"/>
    </location>
</feature>
<feature type="compositionally biased region" description="Pro residues" evidence="1">
    <location>
        <begin position="48"/>
        <end position="98"/>
    </location>
</feature>
<feature type="compositionally biased region" description="Pro residues" evidence="1">
    <location>
        <begin position="188"/>
        <end position="200"/>
    </location>
</feature>